<name>A0A849IBE0_9HYPH</name>
<keyword evidence="2" id="KW-1185">Reference proteome</keyword>
<gene>
    <name evidence="1" type="ORF">HJG44_14400</name>
</gene>
<comment type="caution">
    <text evidence="1">The sequence shown here is derived from an EMBL/GenBank/DDBJ whole genome shotgun (WGS) entry which is preliminary data.</text>
</comment>
<dbReference type="EMBL" id="JABEPP010000004">
    <property type="protein sequence ID" value="NNM73575.1"/>
    <property type="molecule type" value="Genomic_DNA"/>
</dbReference>
<dbReference type="Proteomes" id="UP000564885">
    <property type="component" value="Unassembled WGS sequence"/>
</dbReference>
<protein>
    <submittedName>
        <fullName evidence="1">Capsular biosynthesis protein</fullName>
    </submittedName>
</protein>
<sequence>MVEPAPAKAASPRTFLFLQGLASPFFAELGRALIARGHRVRRINISLGDEIFWRLPATNYRGSLANWRGFLASYLASETVTDIVLFGDCRPYHRVAISLAAHRRIQVHVCEEGYIRPNWITIERGGVNGYSSLPRDPATVRALAAELPDPVEVPFASNFARRALWDVTYNFANMAGRPVYMGYRRHRPNHVLVEYAGWLKRLTRRRRTVTHAEAESARALAHPGGFYLVPLQLDSDYQIRVHSQYAVLAEFLDEVFGSFAKHAPPEPELLVKVHPLDNGLINRPRQVAELAEKHGIAHRVRCIEGGHLPTLLEKTLGVVVVNSTVGLTAIEVGRPTVALGTSIYDIPGLAFQDGLDRFWTELTPPDRDLFWAFRKLVIHRTQVNGGFFCKTGVGLAVRNAVERLEAEKPYWHFAPVEQAAELPDADIYGRPLPAE</sequence>
<dbReference type="AlphaFoldDB" id="A0A849IBE0"/>
<reference evidence="1 2" key="1">
    <citation type="submission" date="2020-04" db="EMBL/GenBank/DDBJ databases">
        <title>Enterovirga sp. isolate from soil.</title>
        <authorList>
            <person name="Chea S."/>
            <person name="Kim D.-U."/>
        </authorList>
    </citation>
    <scope>NUCLEOTIDE SEQUENCE [LARGE SCALE GENOMIC DNA]</scope>
    <source>
        <strain evidence="1 2">DB1703</strain>
    </source>
</reference>
<dbReference type="GO" id="GO:0015774">
    <property type="term" value="P:polysaccharide transport"/>
    <property type="evidence" value="ECO:0007669"/>
    <property type="project" value="InterPro"/>
</dbReference>
<dbReference type="GO" id="GO:0000271">
    <property type="term" value="P:polysaccharide biosynthetic process"/>
    <property type="evidence" value="ECO:0007669"/>
    <property type="project" value="InterPro"/>
</dbReference>
<evidence type="ECO:0000313" key="1">
    <source>
        <dbReference type="EMBL" id="NNM73575.1"/>
    </source>
</evidence>
<organism evidence="1 2">
    <name type="scientific">Enterovirga aerilata</name>
    <dbReference type="NCBI Taxonomy" id="2730920"/>
    <lineage>
        <taxon>Bacteria</taxon>
        <taxon>Pseudomonadati</taxon>
        <taxon>Pseudomonadota</taxon>
        <taxon>Alphaproteobacteria</taxon>
        <taxon>Hyphomicrobiales</taxon>
        <taxon>Methylobacteriaceae</taxon>
        <taxon>Enterovirga</taxon>
    </lineage>
</organism>
<dbReference type="RefSeq" id="WP_171219542.1">
    <property type="nucleotide sequence ID" value="NZ_JABEPP010000004.1"/>
</dbReference>
<dbReference type="Pfam" id="PF05159">
    <property type="entry name" value="Capsule_synth"/>
    <property type="match status" value="1"/>
</dbReference>
<dbReference type="InterPro" id="IPR007833">
    <property type="entry name" value="Capsule_polysaccharide_synth"/>
</dbReference>
<evidence type="ECO:0000313" key="2">
    <source>
        <dbReference type="Proteomes" id="UP000564885"/>
    </source>
</evidence>
<accession>A0A849IBE0</accession>
<proteinExistence type="predicted"/>
<dbReference type="CDD" id="cd16441">
    <property type="entry name" value="beta_Kdo_transferase_KpsS"/>
    <property type="match status" value="1"/>
</dbReference>